<gene>
    <name evidence="7" type="ORF">CHLNCDRAFT_52112</name>
</gene>
<feature type="compositionally biased region" description="Low complexity" evidence="4">
    <location>
        <begin position="1367"/>
        <end position="1386"/>
    </location>
</feature>
<dbReference type="GeneID" id="17355484"/>
<dbReference type="GO" id="GO:0008270">
    <property type="term" value="F:zinc ion binding"/>
    <property type="evidence" value="ECO:0007669"/>
    <property type="project" value="UniProtKB-KW"/>
</dbReference>
<evidence type="ECO:0000256" key="1">
    <source>
        <dbReference type="ARBA" id="ARBA00022723"/>
    </source>
</evidence>
<dbReference type="GO" id="GO:0003677">
    <property type="term" value="F:DNA binding"/>
    <property type="evidence" value="ECO:0007669"/>
    <property type="project" value="InterPro"/>
</dbReference>
<evidence type="ECO:0000256" key="5">
    <source>
        <dbReference type="SAM" id="Phobius"/>
    </source>
</evidence>
<feature type="region of interest" description="Disordered" evidence="4">
    <location>
        <begin position="618"/>
        <end position="641"/>
    </location>
</feature>
<proteinExistence type="predicted"/>
<dbReference type="Pfam" id="PF03110">
    <property type="entry name" value="SBP"/>
    <property type="match status" value="1"/>
</dbReference>
<feature type="compositionally biased region" description="Low complexity" evidence="4">
    <location>
        <begin position="1449"/>
        <end position="1464"/>
    </location>
</feature>
<feature type="compositionally biased region" description="Pro residues" evidence="4">
    <location>
        <begin position="810"/>
        <end position="819"/>
    </location>
</feature>
<evidence type="ECO:0000256" key="2">
    <source>
        <dbReference type="ARBA" id="ARBA00022771"/>
    </source>
</evidence>
<feature type="region of interest" description="Disordered" evidence="4">
    <location>
        <begin position="1367"/>
        <end position="1406"/>
    </location>
</feature>
<feature type="transmembrane region" description="Helical" evidence="5">
    <location>
        <begin position="1586"/>
        <end position="1605"/>
    </location>
</feature>
<dbReference type="PROSITE" id="PS51141">
    <property type="entry name" value="ZF_SBP"/>
    <property type="match status" value="1"/>
</dbReference>
<feature type="region of interest" description="Disordered" evidence="4">
    <location>
        <begin position="339"/>
        <end position="382"/>
    </location>
</feature>
<dbReference type="EMBL" id="GL433843">
    <property type="protein sequence ID" value="EFN55863.1"/>
    <property type="molecule type" value="Genomic_DNA"/>
</dbReference>
<dbReference type="SUPFAM" id="SSF103612">
    <property type="entry name" value="SBT domain"/>
    <property type="match status" value="1"/>
</dbReference>
<evidence type="ECO:0000313" key="7">
    <source>
        <dbReference type="EMBL" id="EFN55863.1"/>
    </source>
</evidence>
<feature type="transmembrane region" description="Helical" evidence="5">
    <location>
        <begin position="1641"/>
        <end position="1660"/>
    </location>
</feature>
<feature type="transmembrane region" description="Helical" evidence="5">
    <location>
        <begin position="1523"/>
        <end position="1542"/>
    </location>
</feature>
<keyword evidence="1" id="KW-0479">Metal-binding</keyword>
<feature type="region of interest" description="Disordered" evidence="4">
    <location>
        <begin position="694"/>
        <end position="732"/>
    </location>
</feature>
<evidence type="ECO:0000256" key="3">
    <source>
        <dbReference type="ARBA" id="ARBA00022833"/>
    </source>
</evidence>
<feature type="region of interest" description="Disordered" evidence="4">
    <location>
        <begin position="520"/>
        <end position="571"/>
    </location>
</feature>
<organism evidence="8">
    <name type="scientific">Chlorella variabilis</name>
    <name type="common">Green alga</name>
    <dbReference type="NCBI Taxonomy" id="554065"/>
    <lineage>
        <taxon>Eukaryota</taxon>
        <taxon>Viridiplantae</taxon>
        <taxon>Chlorophyta</taxon>
        <taxon>core chlorophytes</taxon>
        <taxon>Trebouxiophyceae</taxon>
        <taxon>Chlorellales</taxon>
        <taxon>Chlorellaceae</taxon>
        <taxon>Chlorella clade</taxon>
        <taxon>Chlorella</taxon>
    </lineage>
</organism>
<feature type="compositionally biased region" description="Basic and acidic residues" evidence="4">
    <location>
        <begin position="344"/>
        <end position="360"/>
    </location>
</feature>
<keyword evidence="5" id="KW-1133">Transmembrane helix</keyword>
<feature type="transmembrane region" description="Helical" evidence="5">
    <location>
        <begin position="1611"/>
        <end position="1634"/>
    </location>
</feature>
<dbReference type="PANTHER" id="PTHR31251:SF169">
    <property type="entry name" value="SQUAMOSA PROMOTER-BINDING-LIKE PROTEIN 8"/>
    <property type="match status" value="1"/>
</dbReference>
<evidence type="ECO:0000259" key="6">
    <source>
        <dbReference type="PROSITE" id="PS51141"/>
    </source>
</evidence>
<name>E1ZEF9_CHLVA</name>
<dbReference type="KEGG" id="cvr:CHLNCDRAFT_52112"/>
<sequence>MGLQEIPVSQRGATDAQQVWRRQAAAADPEAAAQPGVDASEIKPPRLVDRPRPFINSIDPAAGSLLACHYGNDRAPPMQYSVFPAAAEQHAPLGAQLGKRVRKPLKQFADHMLYDEGNAAAATADGRQHIPVAASGPREQGWGMGNVVRVSRAWEEGGGWARLHGRLHTWYKPLNCSWQGTSWSNACIHGTITFSCIGHEASALGMNVATRVPEVRPCLLTFSKTPADWRNLDATAVLIARPSPKLPRGPETLAVLLPRARGRGRSFFKEQPKKGAVCQVPGCDRSLHKLRDYYKRYKICPYHLELPCLVVEGQTIRFCQQCGRFQLLTDFEGDRRSCRRKLDKHNERRRKAEAEQKARMMDSGSDDSPGNPRSAKAYRPSPYRGSLAGIKGYASHGDLMMAGGGGAGELSSRLQQLLGDPALQDLLSPALLQSLAEPAPAAGMDWLAAGSLAGLAMGAAQPPPQPQLAPPPAAPVLPQELLALLPAEVQQQVLQQGHGVLNGALVMQLQQLQAAAGAPSQPLAHHASPPAPRAPGFGVYGGSPAAQRPLAATSPPYPYDSPLDAALSPGSLGHSLQRQLHLQQQQRVQLAQGLAAAVPALSANGPGASAASVFLQHMQQPQPQQHAQQQQQQQELQQAAVQPGHSIPFLRSEPVAEPQPEPAASAADVSDKAALLVALARSVGVSSEALTQALREGGRGSPDEAAQAAAAAAAGASTSSGAAQPGGEPRLPQQQPLLALLQAPQQGQHGSNGGHVPPAAAAGLPSLHTNGTAPGSSGNVNSSSIGQPPSVGFQLPQLGQQQQEEEGAPPAGPPPPPPFAAAAGPSHLLDVDQLQSAVQNGGLDAGFASDASLLLQLVAAVEASQRQAGPGAERMQSLSLKLFNCTPDQLPKDIMEQLEEWVVQNRSLLDGATRPGCVHVSLSALMSGEEARHLSANFPAMVQQLAGGALGGLRTSILAQLGIQAAALDASGQQVVRLDLGGSAAIAPHILSVRPLAVSPAYAGPVLVTGRHIGGPQDTIYCRNAGTYPTTEVLGCGMLLASPEGQAGDLSWALLRIPALKEGCHQVEAQHGVLVSTPHSLLVLDDEEAVAELRQLELPGCHAAHASELLHRLGAVLRFGRGRWRRGAAGGSSADGALLRRVDGAAQELAATCILRRWAAVLRLVLPMTCSACTPSQAVADIERRLCGIPVLHAAGTPLMGGAEVVRTLAAWAEFVGLPLCLNTRWGGGLTALHVATLLREPEAVALALTDLCPATATEHWVAARAEHGEESPLGLACRLNRRRLLDALREHGVPEAGAMLAALRLQDRPAGATPRLPPLGVEDPARELDQQRRQWTKVCGGLPTEQAPTTPGSLQTHRTWPLAGAAAPGAGLRLPAGSPSSAPPQACRPGGGGDPADWMQAGHQSPSSVLLPLEASCRAAAGQREQQKRGSGAAPSSEVVEEEEEEGPAGAAPAAPAKGGAHAPPAAACQAAATRSGGLQAQPLCPAMFKPRVHDTCAARQQLRTWRQPKLSKASACRGMDAAVYALLAALLYALVVAAPAPARQRMHSWLLSTVGRAPLIFQPMVLLCTPVQSMYRKAHRKSRYVLLAAVHVALFGVQSWEARTHCSDWLAGSAVLAAHPGGVWMLAVLRLALRSPGLLFVYCANVMLLPTACGGQLASCPGGSVAACVAFGGARILATVTALPLLSGLVARRRARHALKKPAAAAWAARPKQCQH</sequence>
<reference evidence="7 8" key="1">
    <citation type="journal article" date="2010" name="Plant Cell">
        <title>The Chlorella variabilis NC64A genome reveals adaptation to photosymbiosis, coevolution with viruses, and cryptic sex.</title>
        <authorList>
            <person name="Blanc G."/>
            <person name="Duncan G."/>
            <person name="Agarkova I."/>
            <person name="Borodovsky M."/>
            <person name="Gurnon J."/>
            <person name="Kuo A."/>
            <person name="Lindquist E."/>
            <person name="Lucas S."/>
            <person name="Pangilinan J."/>
            <person name="Polle J."/>
            <person name="Salamov A."/>
            <person name="Terry A."/>
            <person name="Yamada T."/>
            <person name="Dunigan D.D."/>
            <person name="Grigoriev I.V."/>
            <person name="Claverie J.M."/>
            <person name="Van Etten J.L."/>
        </authorList>
    </citation>
    <scope>NUCLEOTIDE SEQUENCE [LARGE SCALE GENOMIC DNA]</scope>
    <source>
        <strain evidence="7 8">NC64A</strain>
    </source>
</reference>
<feature type="compositionally biased region" description="Low complexity" evidence="4">
    <location>
        <begin position="705"/>
        <end position="732"/>
    </location>
</feature>
<accession>E1ZEF9</accession>
<dbReference type="PANTHER" id="PTHR31251">
    <property type="entry name" value="SQUAMOSA PROMOTER-BINDING-LIKE PROTEIN 4"/>
    <property type="match status" value="1"/>
</dbReference>
<feature type="domain" description="SBP-type" evidence="6">
    <location>
        <begin position="275"/>
        <end position="352"/>
    </location>
</feature>
<keyword evidence="8" id="KW-1185">Reference proteome</keyword>
<keyword evidence="5" id="KW-0812">Transmembrane</keyword>
<feature type="region of interest" description="Disordered" evidence="4">
    <location>
        <begin position="1"/>
        <end position="48"/>
    </location>
</feature>
<dbReference type="InterPro" id="IPR004333">
    <property type="entry name" value="SBP_dom"/>
</dbReference>
<evidence type="ECO:0000256" key="4">
    <source>
        <dbReference type="SAM" id="MobiDB-lite"/>
    </source>
</evidence>
<dbReference type="GO" id="GO:0005634">
    <property type="term" value="C:nucleus"/>
    <property type="evidence" value="ECO:0007669"/>
    <property type="project" value="InterPro"/>
</dbReference>
<feature type="region of interest" description="Disordered" evidence="4">
    <location>
        <begin position="745"/>
        <end position="824"/>
    </location>
</feature>
<dbReference type="eggNOG" id="ENOG502QRGA">
    <property type="taxonomic scope" value="Eukaryota"/>
</dbReference>
<dbReference type="OrthoDB" id="514967at2759"/>
<evidence type="ECO:0000313" key="8">
    <source>
        <dbReference type="Proteomes" id="UP000008141"/>
    </source>
</evidence>
<feature type="compositionally biased region" description="Low complexity" evidence="4">
    <location>
        <begin position="775"/>
        <end position="784"/>
    </location>
</feature>
<dbReference type="InterPro" id="IPR036893">
    <property type="entry name" value="SBP_sf"/>
</dbReference>
<protein>
    <recommendedName>
        <fullName evidence="6">SBP-type domain-containing protein</fullName>
    </recommendedName>
</protein>
<feature type="transmembrane region" description="Helical" evidence="5">
    <location>
        <begin position="1666"/>
        <end position="1693"/>
    </location>
</feature>
<dbReference type="Gene3D" id="4.10.1100.10">
    <property type="entry name" value="Transcription factor, SBP-box domain"/>
    <property type="match status" value="1"/>
</dbReference>
<feature type="compositionally biased region" description="Low complexity" evidence="4">
    <location>
        <begin position="16"/>
        <end position="33"/>
    </location>
</feature>
<dbReference type="Proteomes" id="UP000008141">
    <property type="component" value="Unassembled WGS sequence"/>
</dbReference>
<dbReference type="InterPro" id="IPR044817">
    <property type="entry name" value="SBP-like"/>
</dbReference>
<dbReference type="RefSeq" id="XP_005847965.1">
    <property type="nucleotide sequence ID" value="XM_005847903.1"/>
</dbReference>
<dbReference type="InParanoid" id="E1ZEF9"/>
<feature type="region of interest" description="Disordered" evidence="4">
    <location>
        <begin position="1420"/>
        <end position="1464"/>
    </location>
</feature>
<keyword evidence="3" id="KW-0862">Zinc</keyword>
<keyword evidence="5" id="KW-0472">Membrane</keyword>
<keyword evidence="2" id="KW-0863">Zinc-finger</keyword>
<feature type="compositionally biased region" description="Low complexity" evidence="4">
    <location>
        <begin position="792"/>
        <end position="802"/>
    </location>
</feature>